<organism evidence="2 3">
    <name type="scientific">Eiseniibacteriota bacterium</name>
    <dbReference type="NCBI Taxonomy" id="2212470"/>
    <lineage>
        <taxon>Bacteria</taxon>
        <taxon>Candidatus Eiseniibacteriota</taxon>
    </lineage>
</organism>
<dbReference type="InterPro" id="IPR011044">
    <property type="entry name" value="Quino_amine_DH_bsu"/>
</dbReference>
<comment type="caution">
    <text evidence="2">The sequence shown here is derived from an EMBL/GenBank/DDBJ whole genome shotgun (WGS) entry which is preliminary data.</text>
</comment>
<sequence>MIVGAAPASAPRATRSARPSAGRPGPVPQALLAGVGPLAWNAAVSRDRGTGSGGAAPLWPAVRVLAPLGTESLYVFPARAPAPILLASWPRQDVMTHSVRIFPGYRWIVLEAPAADSSGVVGEGRLARFFTADGTLRWETRSKLVPAALGRDLVLAPRPSPDDSIPPLVRVILLPKGEPRASWPAVAGWGSSSPLENFLAANTIGMFDSTGIRQDELRLLNLEGTILWARSLAADQREFAVSNFGDVSIAREKQLFVFDRSGGEKLRVPLPRNIVGRTAITPDGRFTLVAVTSPVARRAEGDLWVGLYETSRRAPVWTRRDLAAQAGRGADALELSLSDDGQRALVRLSTGPVLLLGSDGRLLARWPLERASRGEYDPGLVPRRTWLSSDGTLVALTTPVARSLADARGWLFRVPR</sequence>
<protein>
    <submittedName>
        <fullName evidence="2">Uncharacterized protein</fullName>
    </submittedName>
</protein>
<evidence type="ECO:0000256" key="1">
    <source>
        <dbReference type="SAM" id="MobiDB-lite"/>
    </source>
</evidence>
<gene>
    <name evidence="2" type="ORF">E6K76_05395</name>
</gene>
<dbReference type="SUPFAM" id="SSF50969">
    <property type="entry name" value="YVTN repeat-like/Quinoprotein amine dehydrogenase"/>
    <property type="match status" value="1"/>
</dbReference>
<evidence type="ECO:0000313" key="3">
    <source>
        <dbReference type="Proteomes" id="UP000316852"/>
    </source>
</evidence>
<proteinExistence type="predicted"/>
<dbReference type="Proteomes" id="UP000316852">
    <property type="component" value="Unassembled WGS sequence"/>
</dbReference>
<reference evidence="2 3" key="1">
    <citation type="journal article" date="2019" name="Nat. Microbiol.">
        <title>Mediterranean grassland soil C-N compound turnover is dependent on rainfall and depth, and is mediated by genomically divergent microorganisms.</title>
        <authorList>
            <person name="Diamond S."/>
            <person name="Andeer P.F."/>
            <person name="Li Z."/>
            <person name="Crits-Christoph A."/>
            <person name="Burstein D."/>
            <person name="Anantharaman K."/>
            <person name="Lane K.R."/>
            <person name="Thomas B.C."/>
            <person name="Pan C."/>
            <person name="Northen T.R."/>
            <person name="Banfield J.F."/>
        </authorList>
    </citation>
    <scope>NUCLEOTIDE SEQUENCE [LARGE SCALE GENOMIC DNA]</scope>
    <source>
        <strain evidence="2">WS_6</strain>
    </source>
</reference>
<feature type="compositionally biased region" description="Low complexity" evidence="1">
    <location>
        <begin position="1"/>
        <end position="21"/>
    </location>
</feature>
<evidence type="ECO:0000313" key="2">
    <source>
        <dbReference type="EMBL" id="TMQ59282.1"/>
    </source>
</evidence>
<name>A0A538T6L7_UNCEI</name>
<dbReference type="AlphaFoldDB" id="A0A538T6L7"/>
<accession>A0A538T6L7</accession>
<feature type="region of interest" description="Disordered" evidence="1">
    <location>
        <begin position="1"/>
        <end position="26"/>
    </location>
</feature>
<dbReference type="EMBL" id="VBOW01000023">
    <property type="protein sequence ID" value="TMQ59282.1"/>
    <property type="molecule type" value="Genomic_DNA"/>
</dbReference>